<dbReference type="STRING" id="41875.K8EPZ9"/>
<keyword evidence="7" id="KW-1003">Cell membrane</keyword>
<evidence type="ECO:0000313" key="19">
    <source>
        <dbReference type="Proteomes" id="UP000198341"/>
    </source>
</evidence>
<feature type="domain" description="YrdC-like" evidence="17">
    <location>
        <begin position="76"/>
        <end position="276"/>
    </location>
</feature>
<dbReference type="GO" id="GO:0005886">
    <property type="term" value="C:plasma membrane"/>
    <property type="evidence" value="ECO:0007669"/>
    <property type="project" value="UniProtKB-SubCell"/>
</dbReference>
<dbReference type="GO" id="GO:0003725">
    <property type="term" value="F:double-stranded RNA binding"/>
    <property type="evidence" value="ECO:0007669"/>
    <property type="project" value="InterPro"/>
</dbReference>
<dbReference type="EMBL" id="FO082278">
    <property type="protein sequence ID" value="CCO14480.1"/>
    <property type="molecule type" value="Genomic_DNA"/>
</dbReference>
<feature type="compositionally biased region" description="Polar residues" evidence="16">
    <location>
        <begin position="1"/>
        <end position="21"/>
    </location>
</feature>
<feature type="region of interest" description="Disordered" evidence="16">
    <location>
        <begin position="1"/>
        <end position="74"/>
    </location>
</feature>
<evidence type="ECO:0000256" key="14">
    <source>
        <dbReference type="ARBA" id="ARBA00058524"/>
    </source>
</evidence>
<dbReference type="FunFam" id="3.90.870.10:FF:000007">
    <property type="entry name" value="YrdC N6-threonylcarbamoyltransferase domain containing"/>
    <property type="match status" value="1"/>
</dbReference>
<evidence type="ECO:0000256" key="1">
    <source>
        <dbReference type="ARBA" id="ARBA00004173"/>
    </source>
</evidence>
<evidence type="ECO:0000256" key="10">
    <source>
        <dbReference type="ARBA" id="ARBA00022946"/>
    </source>
</evidence>
<dbReference type="Proteomes" id="UP000198341">
    <property type="component" value="Chromosome 1"/>
</dbReference>
<evidence type="ECO:0000256" key="4">
    <source>
        <dbReference type="ARBA" id="ARBA00007663"/>
    </source>
</evidence>
<accession>K8EPZ9</accession>
<evidence type="ECO:0000256" key="7">
    <source>
        <dbReference type="ARBA" id="ARBA00022475"/>
    </source>
</evidence>
<dbReference type="InterPro" id="IPR017945">
    <property type="entry name" value="DHBP_synth_RibB-like_a/b_dom"/>
</dbReference>
<comment type="catalytic activity">
    <reaction evidence="13">
        <text>L-threonine + hydrogencarbonate + ATP = L-threonylcarbamoyladenylate + diphosphate + H2O</text>
        <dbReference type="Rhea" id="RHEA:36407"/>
        <dbReference type="ChEBI" id="CHEBI:15377"/>
        <dbReference type="ChEBI" id="CHEBI:17544"/>
        <dbReference type="ChEBI" id="CHEBI:30616"/>
        <dbReference type="ChEBI" id="CHEBI:33019"/>
        <dbReference type="ChEBI" id="CHEBI:57926"/>
        <dbReference type="ChEBI" id="CHEBI:73682"/>
        <dbReference type="EC" id="2.7.7.87"/>
    </reaction>
</comment>
<dbReference type="GO" id="GO:0000049">
    <property type="term" value="F:tRNA binding"/>
    <property type="evidence" value="ECO:0007669"/>
    <property type="project" value="TreeGrafter"/>
</dbReference>
<dbReference type="GO" id="GO:0061710">
    <property type="term" value="F:L-threonylcarbamoyladenylate synthase"/>
    <property type="evidence" value="ECO:0007669"/>
    <property type="project" value="UniProtKB-EC"/>
</dbReference>
<evidence type="ECO:0000256" key="12">
    <source>
        <dbReference type="ARBA" id="ARBA00023136"/>
    </source>
</evidence>
<evidence type="ECO:0000256" key="9">
    <source>
        <dbReference type="ARBA" id="ARBA00022679"/>
    </source>
</evidence>
<feature type="compositionally biased region" description="Low complexity" evidence="16">
    <location>
        <begin position="54"/>
        <end position="71"/>
    </location>
</feature>
<dbReference type="Gene3D" id="3.90.870.10">
    <property type="entry name" value="DHBP synthase"/>
    <property type="match status" value="1"/>
</dbReference>
<evidence type="ECO:0000256" key="6">
    <source>
        <dbReference type="ARBA" id="ARBA00015492"/>
    </source>
</evidence>
<dbReference type="OrthoDB" id="412787at2759"/>
<name>K8EPZ9_9CHLO</name>
<keyword evidence="9" id="KW-0808">Transferase</keyword>
<sequence>MRASSTPQSCCGSSGRLSSFEKQQQKQRHRHRHRRHHQSKGRGGFLAAEHQNQSTKTTTSATSSSSSSKTTKTSEKSAIEFAVQALKRGSVIAVPTDTLYGFACDASNAEAIENLYAVKGREKTKPVAVCVSRAEEVKKICELDGKIEESLLRKLLPGAVTLLFKRKWTETTLSKSLNPNVDNVGVRVPDCAFILDVCDAFDGAIALTSANTSGKPSCVDVNEFRELHEKCERVFDGGKIIEDDGSTDSALLRAGSTIVDLSKGDGTFHVVRDGCALTNTTSVLLEYGFIESK</sequence>
<evidence type="ECO:0000256" key="16">
    <source>
        <dbReference type="SAM" id="MobiDB-lite"/>
    </source>
</evidence>
<dbReference type="eggNOG" id="KOG3051">
    <property type="taxonomic scope" value="Eukaryota"/>
</dbReference>
<keyword evidence="8" id="KW-0963">Cytoplasm</keyword>
<dbReference type="NCBIfam" id="TIGR00057">
    <property type="entry name" value="L-threonylcarbamoyladenylate synthase"/>
    <property type="match status" value="1"/>
</dbReference>
<evidence type="ECO:0000259" key="17">
    <source>
        <dbReference type="PROSITE" id="PS51163"/>
    </source>
</evidence>
<dbReference type="GO" id="GO:0005739">
    <property type="term" value="C:mitochondrion"/>
    <property type="evidence" value="ECO:0007669"/>
    <property type="project" value="UniProtKB-SubCell"/>
</dbReference>
<dbReference type="Pfam" id="PF01300">
    <property type="entry name" value="Sua5_yciO_yrdC"/>
    <property type="match status" value="1"/>
</dbReference>
<feature type="compositionally biased region" description="Basic residues" evidence="16">
    <location>
        <begin position="25"/>
        <end position="40"/>
    </location>
</feature>
<dbReference type="PANTHER" id="PTHR17490:SF10">
    <property type="entry name" value="THREONYLCARBAMOYL-AMP SYNTHASE"/>
    <property type="match status" value="1"/>
</dbReference>
<dbReference type="SUPFAM" id="SSF55821">
    <property type="entry name" value="YrdC/RibB"/>
    <property type="match status" value="1"/>
</dbReference>
<evidence type="ECO:0000256" key="3">
    <source>
        <dbReference type="ARBA" id="ARBA00004496"/>
    </source>
</evidence>
<dbReference type="KEGG" id="bpg:Bathy01g04300"/>
<dbReference type="PANTHER" id="PTHR17490">
    <property type="entry name" value="SUA5"/>
    <property type="match status" value="1"/>
</dbReference>
<keyword evidence="11" id="KW-0496">Mitochondrion</keyword>
<evidence type="ECO:0000256" key="15">
    <source>
        <dbReference type="ARBA" id="ARBA00063146"/>
    </source>
</evidence>
<organism evidence="18 19">
    <name type="scientific">Bathycoccus prasinos</name>
    <dbReference type="NCBI Taxonomy" id="41875"/>
    <lineage>
        <taxon>Eukaryota</taxon>
        <taxon>Viridiplantae</taxon>
        <taxon>Chlorophyta</taxon>
        <taxon>Mamiellophyceae</taxon>
        <taxon>Mamiellales</taxon>
        <taxon>Bathycoccaceae</taxon>
        <taxon>Bathycoccus</taxon>
    </lineage>
</organism>
<evidence type="ECO:0000256" key="2">
    <source>
        <dbReference type="ARBA" id="ARBA00004202"/>
    </source>
</evidence>
<dbReference type="InterPro" id="IPR006070">
    <property type="entry name" value="Sua5-like_dom"/>
</dbReference>
<keyword evidence="12" id="KW-0472">Membrane</keyword>
<proteinExistence type="inferred from homology"/>
<dbReference type="PROSITE" id="PS51163">
    <property type="entry name" value="YRDC"/>
    <property type="match status" value="1"/>
</dbReference>
<evidence type="ECO:0000256" key="5">
    <source>
        <dbReference type="ARBA" id="ARBA00012584"/>
    </source>
</evidence>
<comment type="subunit">
    <text evidence="15">Interacts with RSC1A1.</text>
</comment>
<dbReference type="GO" id="GO:0006450">
    <property type="term" value="P:regulation of translational fidelity"/>
    <property type="evidence" value="ECO:0007669"/>
    <property type="project" value="TreeGrafter"/>
</dbReference>
<dbReference type="EC" id="2.7.7.87" evidence="5"/>
<protein>
    <recommendedName>
        <fullName evidence="6">Threonylcarbamoyl-AMP synthase</fullName>
        <ecNumber evidence="5">2.7.7.87</ecNumber>
    </recommendedName>
</protein>
<keyword evidence="10" id="KW-0809">Transit peptide</keyword>
<dbReference type="GeneID" id="19018165"/>
<evidence type="ECO:0000256" key="8">
    <source>
        <dbReference type="ARBA" id="ARBA00022490"/>
    </source>
</evidence>
<comment type="similarity">
    <text evidence="4">Belongs to the SUA5 family.</text>
</comment>
<evidence type="ECO:0000256" key="11">
    <source>
        <dbReference type="ARBA" id="ARBA00023128"/>
    </source>
</evidence>
<comment type="function">
    <text evidence="14">Cytoplasmic and mitochondrial threonylcarbamoyl-AMP synthase required for the formation of a threonylcarbamoyl group on adenosine at position 37 (t(6)A37) in tRNAs that read codons beginning with adenine. Catalyzes the conversion of L-threonine, HCO(3)(-)/CO(2) and ATP to give threonylcarbamoyl-AMP (TC-AMP) as the acyladenylate intermediate, with the release of diphosphate. Participates in t(6)A37 formation in cytoplasmic and mitochondrial tRNAs. May regulate the activity of some transporters.</text>
</comment>
<dbReference type="RefSeq" id="XP_007515601.1">
    <property type="nucleotide sequence ID" value="XM_007515539.1"/>
</dbReference>
<dbReference type="AlphaFoldDB" id="K8EPZ9"/>
<keyword evidence="19" id="KW-1185">Reference proteome</keyword>
<gene>
    <name evidence="18" type="ORF">Bathy01g04300</name>
</gene>
<evidence type="ECO:0000313" key="18">
    <source>
        <dbReference type="EMBL" id="CCO14480.1"/>
    </source>
</evidence>
<evidence type="ECO:0000256" key="13">
    <source>
        <dbReference type="ARBA" id="ARBA00048366"/>
    </source>
</evidence>
<dbReference type="InterPro" id="IPR050156">
    <property type="entry name" value="TC-AMP_synthase_SUA5"/>
</dbReference>
<comment type="subcellular location">
    <subcellularLocation>
        <location evidence="2">Cell membrane</location>
        <topology evidence="2">Peripheral membrane protein</topology>
    </subcellularLocation>
    <subcellularLocation>
        <location evidence="3">Cytoplasm</location>
    </subcellularLocation>
    <subcellularLocation>
        <location evidence="1">Mitochondrion</location>
    </subcellularLocation>
</comment>
<reference evidence="18 19" key="1">
    <citation type="submission" date="2011-10" db="EMBL/GenBank/DDBJ databases">
        <authorList>
            <person name="Genoscope - CEA"/>
        </authorList>
    </citation>
    <scope>NUCLEOTIDE SEQUENCE [LARGE SCALE GENOMIC DNA]</scope>
    <source>
        <strain evidence="18 19">RCC 1105</strain>
    </source>
</reference>